<keyword evidence="5 6" id="KW-0482">Metalloprotease</keyword>
<feature type="chain" id="PRO_5035221817" evidence="7">
    <location>
        <begin position="20"/>
        <end position="274"/>
    </location>
</feature>
<evidence type="ECO:0000313" key="10">
    <source>
        <dbReference type="Proteomes" id="UP000614287"/>
    </source>
</evidence>
<evidence type="ECO:0000256" key="1">
    <source>
        <dbReference type="ARBA" id="ARBA00022670"/>
    </source>
</evidence>
<dbReference type="AlphaFoldDB" id="A0A8J3FZA9"/>
<comment type="cofactor">
    <cofactor evidence="6">
        <name>Zn(2+)</name>
        <dbReference type="ChEBI" id="CHEBI:29105"/>
    </cofactor>
    <text evidence="6">Binds 1 zinc ion per subunit.</text>
</comment>
<dbReference type="InterPro" id="IPR051156">
    <property type="entry name" value="Mito/Outer_Membr_Metalloprot"/>
</dbReference>
<keyword evidence="2" id="KW-0479">Metal-binding</keyword>
<evidence type="ECO:0000256" key="2">
    <source>
        <dbReference type="ARBA" id="ARBA00022723"/>
    </source>
</evidence>
<name>A0A8J3FZA9_9BURK</name>
<dbReference type="PANTHER" id="PTHR22726:SF1">
    <property type="entry name" value="METALLOENDOPEPTIDASE OMA1, MITOCHONDRIAL"/>
    <property type="match status" value="1"/>
</dbReference>
<dbReference type="Pfam" id="PF01435">
    <property type="entry name" value="Peptidase_M48"/>
    <property type="match status" value="1"/>
</dbReference>
<dbReference type="EMBL" id="BMZG01000002">
    <property type="protein sequence ID" value="GHA66937.1"/>
    <property type="molecule type" value="Genomic_DNA"/>
</dbReference>
<dbReference type="Proteomes" id="UP000614287">
    <property type="component" value="Unassembled WGS sequence"/>
</dbReference>
<dbReference type="PANTHER" id="PTHR22726">
    <property type="entry name" value="METALLOENDOPEPTIDASE OMA1"/>
    <property type="match status" value="1"/>
</dbReference>
<dbReference type="RefSeq" id="WP_189490898.1">
    <property type="nucleotide sequence ID" value="NZ_BMZG01000002.1"/>
</dbReference>
<feature type="domain" description="Peptidase M48" evidence="8">
    <location>
        <begin position="75"/>
        <end position="259"/>
    </location>
</feature>
<comment type="similarity">
    <text evidence="6">Belongs to the peptidase M48 family.</text>
</comment>
<evidence type="ECO:0000256" key="6">
    <source>
        <dbReference type="RuleBase" id="RU003983"/>
    </source>
</evidence>
<evidence type="ECO:0000256" key="4">
    <source>
        <dbReference type="ARBA" id="ARBA00022833"/>
    </source>
</evidence>
<sequence>MNKMLKRSTLLINVVFLTACGTVQQTTVTSQTGVTRQQKFSVSEQEMNAIAANEYKKMLNTARSAKALNNDAALAARVKRISNRLITQVPKLRPSAANWAWEVNVFDADELNAGCYPGGKIFVYSGLVNKLKLTDDELAQVIGHEISHALREHSREQYSREQNVGVGVAILDIAGQLAGYQGVGNVAGQAAELGLNLPFSREHETEADLVGIELAARAGYNPDAAASLWKKMMNTDGNGPPQFLSTHPSPTNRQATLQQAATQVQSLYDAARKK</sequence>
<gene>
    <name evidence="9" type="ORF">GCM10009007_04330</name>
</gene>
<dbReference type="CDD" id="cd07331">
    <property type="entry name" value="M48C_Oma1_like"/>
    <property type="match status" value="1"/>
</dbReference>
<dbReference type="InterPro" id="IPR001915">
    <property type="entry name" value="Peptidase_M48"/>
</dbReference>
<dbReference type="PROSITE" id="PS51257">
    <property type="entry name" value="PROKAR_LIPOPROTEIN"/>
    <property type="match status" value="1"/>
</dbReference>
<keyword evidence="1 6" id="KW-0645">Protease</keyword>
<keyword evidence="3 6" id="KW-0378">Hydrolase</keyword>
<evidence type="ECO:0000313" key="9">
    <source>
        <dbReference type="EMBL" id="GHA66937.1"/>
    </source>
</evidence>
<keyword evidence="9" id="KW-0449">Lipoprotein</keyword>
<dbReference type="GO" id="GO:0016020">
    <property type="term" value="C:membrane"/>
    <property type="evidence" value="ECO:0007669"/>
    <property type="project" value="TreeGrafter"/>
</dbReference>
<evidence type="ECO:0000259" key="8">
    <source>
        <dbReference type="Pfam" id="PF01435"/>
    </source>
</evidence>
<reference evidence="9" key="2">
    <citation type="submission" date="2020-09" db="EMBL/GenBank/DDBJ databases">
        <authorList>
            <person name="Sun Q."/>
            <person name="Kim S."/>
        </authorList>
    </citation>
    <scope>NUCLEOTIDE SEQUENCE</scope>
    <source>
        <strain evidence="9">KCTC 32501</strain>
    </source>
</reference>
<evidence type="ECO:0000256" key="7">
    <source>
        <dbReference type="SAM" id="SignalP"/>
    </source>
</evidence>
<comment type="caution">
    <text evidence="9">The sequence shown here is derived from an EMBL/GenBank/DDBJ whole genome shotgun (WGS) entry which is preliminary data.</text>
</comment>
<evidence type="ECO:0000256" key="5">
    <source>
        <dbReference type="ARBA" id="ARBA00023049"/>
    </source>
</evidence>
<keyword evidence="4 6" id="KW-0862">Zinc</keyword>
<keyword evidence="7" id="KW-0732">Signal</keyword>
<reference evidence="9" key="1">
    <citation type="journal article" date="2014" name="Int. J. Syst. Evol. Microbiol.">
        <title>Complete genome sequence of Corynebacterium casei LMG S-19264T (=DSM 44701T), isolated from a smear-ripened cheese.</title>
        <authorList>
            <consortium name="US DOE Joint Genome Institute (JGI-PGF)"/>
            <person name="Walter F."/>
            <person name="Albersmeier A."/>
            <person name="Kalinowski J."/>
            <person name="Ruckert C."/>
        </authorList>
    </citation>
    <scope>NUCLEOTIDE SEQUENCE</scope>
    <source>
        <strain evidence="9">KCTC 32501</strain>
    </source>
</reference>
<proteinExistence type="inferred from homology"/>
<protein>
    <submittedName>
        <fullName evidence="9">Lipoprotein</fullName>
    </submittedName>
</protein>
<dbReference type="GO" id="GO:0051603">
    <property type="term" value="P:proteolysis involved in protein catabolic process"/>
    <property type="evidence" value="ECO:0007669"/>
    <property type="project" value="TreeGrafter"/>
</dbReference>
<feature type="signal peptide" evidence="7">
    <location>
        <begin position="1"/>
        <end position="19"/>
    </location>
</feature>
<dbReference type="Gene3D" id="3.30.2010.10">
    <property type="entry name" value="Metalloproteases ('zincins'), catalytic domain"/>
    <property type="match status" value="1"/>
</dbReference>
<evidence type="ECO:0000256" key="3">
    <source>
        <dbReference type="ARBA" id="ARBA00022801"/>
    </source>
</evidence>
<dbReference type="GO" id="GO:0004222">
    <property type="term" value="F:metalloendopeptidase activity"/>
    <property type="evidence" value="ECO:0007669"/>
    <property type="project" value="InterPro"/>
</dbReference>
<keyword evidence="10" id="KW-1185">Reference proteome</keyword>
<organism evidence="9 10">
    <name type="scientific">Formosimonas limnophila</name>
    <dbReference type="NCBI Taxonomy" id="1384487"/>
    <lineage>
        <taxon>Bacteria</taxon>
        <taxon>Pseudomonadati</taxon>
        <taxon>Pseudomonadota</taxon>
        <taxon>Betaproteobacteria</taxon>
        <taxon>Burkholderiales</taxon>
        <taxon>Burkholderiaceae</taxon>
        <taxon>Formosimonas</taxon>
    </lineage>
</organism>
<dbReference type="GO" id="GO:0046872">
    <property type="term" value="F:metal ion binding"/>
    <property type="evidence" value="ECO:0007669"/>
    <property type="project" value="UniProtKB-KW"/>
</dbReference>
<accession>A0A8J3FZA9</accession>